<accession>A0A261V8S9</accession>
<dbReference type="AlphaFoldDB" id="A0A261V8S9"/>
<dbReference type="RefSeq" id="WP_094807978.1">
    <property type="nucleotide sequence ID" value="NZ_NEVT01000009.1"/>
</dbReference>
<dbReference type="EMBL" id="NEVT01000009">
    <property type="protein sequence ID" value="OZI69583.1"/>
    <property type="molecule type" value="Genomic_DNA"/>
</dbReference>
<evidence type="ECO:0000313" key="1">
    <source>
        <dbReference type="EMBL" id="OZI69583.1"/>
    </source>
</evidence>
<organism evidence="1 2">
    <name type="scientific">Bordetella genomosp. 2</name>
    <dbReference type="NCBI Taxonomy" id="1983456"/>
    <lineage>
        <taxon>Bacteria</taxon>
        <taxon>Pseudomonadati</taxon>
        <taxon>Pseudomonadota</taxon>
        <taxon>Betaproteobacteria</taxon>
        <taxon>Burkholderiales</taxon>
        <taxon>Alcaligenaceae</taxon>
        <taxon>Bordetella</taxon>
    </lineage>
</organism>
<proteinExistence type="predicted"/>
<dbReference type="SUPFAM" id="SSF54427">
    <property type="entry name" value="NTF2-like"/>
    <property type="match status" value="1"/>
</dbReference>
<dbReference type="InterPro" id="IPR032710">
    <property type="entry name" value="NTF2-like_dom_sf"/>
</dbReference>
<protein>
    <recommendedName>
        <fullName evidence="3">SnoaL-like domain-containing protein</fullName>
    </recommendedName>
</protein>
<reference evidence="2" key="1">
    <citation type="submission" date="2017-05" db="EMBL/GenBank/DDBJ databases">
        <title>Complete and WGS of Bordetella genogroups.</title>
        <authorList>
            <person name="Spilker T."/>
            <person name="Lipuma J."/>
        </authorList>
    </citation>
    <scope>NUCLEOTIDE SEQUENCE [LARGE SCALE GENOMIC DNA]</scope>
    <source>
        <strain evidence="2">AU8256</strain>
    </source>
</reference>
<sequence length="196" mass="21875">MPTATVIPASTSSLMRNYLRAKDENRPLFMARAFAPDAVLKMTLRTQAIAFPPEARGLDAITEALVRTFGQTYENVFTFYLAHPGDDAVLSEYTCDWFVGMTEKSTRQVRVGCGTYDWAFQQAPHLATRLEITIETMLSLPADTAPAVFAWLTTLPYPWTDSQRVVNSAPPIEALAPVMHWIRRVERTAYPADGTA</sequence>
<gene>
    <name evidence="1" type="ORF">CAL24_22440</name>
</gene>
<dbReference type="Gene3D" id="3.10.450.50">
    <property type="match status" value="1"/>
</dbReference>
<evidence type="ECO:0008006" key="3">
    <source>
        <dbReference type="Google" id="ProtNLM"/>
    </source>
</evidence>
<dbReference type="Proteomes" id="UP000215633">
    <property type="component" value="Unassembled WGS sequence"/>
</dbReference>
<name>A0A261V8S9_9BORD</name>
<comment type="caution">
    <text evidence="1">The sequence shown here is derived from an EMBL/GenBank/DDBJ whole genome shotgun (WGS) entry which is preliminary data.</text>
</comment>
<keyword evidence="2" id="KW-1185">Reference proteome</keyword>
<evidence type="ECO:0000313" key="2">
    <source>
        <dbReference type="Proteomes" id="UP000215633"/>
    </source>
</evidence>